<evidence type="ECO:0000256" key="2">
    <source>
        <dbReference type="ARBA" id="ARBA00022630"/>
    </source>
</evidence>
<sequence length="231" mass="25837">MLNPQREPAGQRSRVSIDFARISPRERYKLLIGSVVPRPIALVTTRHPDGTINAAPYSFFNCLSADPAILALGVENHNDMSFKDTTLNIRLTEEFTVNIVDHALVDAMNVCAVPFPSHIDELAEAGLTPVPGETVQCPYIHEAPIAFECRRHLTLGLGKSREIVLGEVTRMHIREDLIDQERFYIDQLGLDAIGRMGGHGYSTTRDQFDLPTMSHERWLAVKPKSQDVEIP</sequence>
<keyword evidence="7" id="KW-1185">Reference proteome</keyword>
<comment type="similarity">
    <text evidence="4">Belongs to the flavoredoxin family.</text>
</comment>
<protein>
    <submittedName>
        <fullName evidence="6">Flavin reductase family protein</fullName>
        <ecNumber evidence="6">1.5.1.-</ecNumber>
    </submittedName>
</protein>
<dbReference type="RefSeq" id="WP_320227924.1">
    <property type="nucleotide sequence ID" value="NZ_JAVIJB010000022.1"/>
</dbReference>
<proteinExistence type="inferred from homology"/>
<dbReference type="Pfam" id="PF01613">
    <property type="entry name" value="Flavin_Reduct"/>
    <property type="match status" value="1"/>
</dbReference>
<evidence type="ECO:0000259" key="5">
    <source>
        <dbReference type="SMART" id="SM00903"/>
    </source>
</evidence>
<feature type="domain" description="Flavin reductase like" evidence="5">
    <location>
        <begin position="33"/>
        <end position="186"/>
    </location>
</feature>
<keyword evidence="3" id="KW-0288">FMN</keyword>
<comment type="caution">
    <text evidence="6">The sequence shown here is derived from an EMBL/GenBank/DDBJ whole genome shotgun (WGS) entry which is preliminary data.</text>
</comment>
<evidence type="ECO:0000256" key="4">
    <source>
        <dbReference type="ARBA" id="ARBA00038054"/>
    </source>
</evidence>
<keyword evidence="2" id="KW-0285">Flavoprotein</keyword>
<dbReference type="EC" id="1.5.1.-" evidence="6"/>
<evidence type="ECO:0000313" key="6">
    <source>
        <dbReference type="EMBL" id="MDX8494046.1"/>
    </source>
</evidence>
<dbReference type="SMART" id="SM00903">
    <property type="entry name" value="Flavin_Reduct"/>
    <property type="match status" value="1"/>
</dbReference>
<dbReference type="Gene3D" id="2.30.110.10">
    <property type="entry name" value="Electron Transport, Fmn-binding Protein, Chain A"/>
    <property type="match status" value="1"/>
</dbReference>
<gene>
    <name evidence="6" type="ORF">RFN29_20985</name>
</gene>
<dbReference type="Proteomes" id="UP001271249">
    <property type="component" value="Unassembled WGS sequence"/>
</dbReference>
<reference evidence="6 7" key="1">
    <citation type="submission" date="2023-08" db="EMBL/GenBank/DDBJ databases">
        <title>Implementing the SeqCode for naming new Mesorhizobium species isolated from Vachellia karroo root nodules.</title>
        <authorList>
            <person name="Van Lill M."/>
        </authorList>
    </citation>
    <scope>NUCLEOTIDE SEQUENCE [LARGE SCALE GENOMIC DNA]</scope>
    <source>
        <strain evidence="6 7">VK22B</strain>
    </source>
</reference>
<dbReference type="SUPFAM" id="SSF50475">
    <property type="entry name" value="FMN-binding split barrel"/>
    <property type="match status" value="1"/>
</dbReference>
<organism evidence="6 7">
    <name type="scientific">Mesorhizobium captivum</name>
    <dbReference type="NCBI Taxonomy" id="3072319"/>
    <lineage>
        <taxon>Bacteria</taxon>
        <taxon>Pseudomonadati</taxon>
        <taxon>Pseudomonadota</taxon>
        <taxon>Alphaproteobacteria</taxon>
        <taxon>Hyphomicrobiales</taxon>
        <taxon>Phyllobacteriaceae</taxon>
        <taxon>Mesorhizobium</taxon>
    </lineage>
</organism>
<dbReference type="EMBL" id="JAVIJC010000023">
    <property type="protein sequence ID" value="MDX8494046.1"/>
    <property type="molecule type" value="Genomic_DNA"/>
</dbReference>
<accession>A0ABU4Z560</accession>
<dbReference type="InterPro" id="IPR012349">
    <property type="entry name" value="Split_barrel_FMN-bd"/>
</dbReference>
<dbReference type="PANTHER" id="PTHR33798:SF5">
    <property type="entry name" value="FLAVIN REDUCTASE LIKE DOMAIN-CONTAINING PROTEIN"/>
    <property type="match status" value="1"/>
</dbReference>
<dbReference type="InterPro" id="IPR002563">
    <property type="entry name" value="Flavin_Rdtase-like_dom"/>
</dbReference>
<comment type="cofactor">
    <cofactor evidence="1">
        <name>FMN</name>
        <dbReference type="ChEBI" id="CHEBI:58210"/>
    </cofactor>
</comment>
<name>A0ABU4Z560_9HYPH</name>
<evidence type="ECO:0000256" key="3">
    <source>
        <dbReference type="ARBA" id="ARBA00022643"/>
    </source>
</evidence>
<keyword evidence="6" id="KW-0560">Oxidoreductase</keyword>
<dbReference type="PANTHER" id="PTHR33798">
    <property type="entry name" value="FLAVOPROTEIN OXYGENASE"/>
    <property type="match status" value="1"/>
</dbReference>
<evidence type="ECO:0000313" key="7">
    <source>
        <dbReference type="Proteomes" id="UP001271249"/>
    </source>
</evidence>
<evidence type="ECO:0000256" key="1">
    <source>
        <dbReference type="ARBA" id="ARBA00001917"/>
    </source>
</evidence>
<dbReference type="GO" id="GO:0016491">
    <property type="term" value="F:oxidoreductase activity"/>
    <property type="evidence" value="ECO:0007669"/>
    <property type="project" value="UniProtKB-KW"/>
</dbReference>